<name>A0ABQ6B5X1_9BRAD</name>
<sequence>MQPWTIDELMHLTRDELCALSANLEWSLAAFEAGTAVRLRVLANLDNIRRTMTRRGLHF</sequence>
<reference evidence="2" key="1">
    <citation type="journal article" date="2019" name="Int. J. Syst. Evol. Microbiol.">
        <title>The Global Catalogue of Microorganisms (GCM) 10K type strain sequencing project: providing services to taxonomists for standard genome sequencing and annotation.</title>
        <authorList>
            <consortium name="The Broad Institute Genomics Platform"/>
            <consortium name="The Broad Institute Genome Sequencing Center for Infectious Disease"/>
            <person name="Wu L."/>
            <person name="Ma J."/>
        </authorList>
    </citation>
    <scope>NUCLEOTIDE SEQUENCE [LARGE SCALE GENOMIC DNA]</scope>
    <source>
        <strain evidence="2">NBRC 102520</strain>
    </source>
</reference>
<gene>
    <name evidence="1" type="ORF">GCM10007857_65010</name>
</gene>
<protein>
    <submittedName>
        <fullName evidence="1">Uncharacterized protein</fullName>
    </submittedName>
</protein>
<comment type="caution">
    <text evidence="1">The sequence shown here is derived from an EMBL/GenBank/DDBJ whole genome shotgun (WGS) entry which is preliminary data.</text>
</comment>
<evidence type="ECO:0000313" key="1">
    <source>
        <dbReference type="EMBL" id="GLR89787.1"/>
    </source>
</evidence>
<evidence type="ECO:0000313" key="2">
    <source>
        <dbReference type="Proteomes" id="UP001156905"/>
    </source>
</evidence>
<proteinExistence type="predicted"/>
<dbReference type="EMBL" id="BSOW01000028">
    <property type="protein sequence ID" value="GLR89787.1"/>
    <property type="molecule type" value="Genomic_DNA"/>
</dbReference>
<organism evidence="1 2">
    <name type="scientific">Bradyrhizobium iriomotense</name>
    <dbReference type="NCBI Taxonomy" id="441950"/>
    <lineage>
        <taxon>Bacteria</taxon>
        <taxon>Pseudomonadati</taxon>
        <taxon>Pseudomonadota</taxon>
        <taxon>Alphaproteobacteria</taxon>
        <taxon>Hyphomicrobiales</taxon>
        <taxon>Nitrobacteraceae</taxon>
        <taxon>Bradyrhizobium</taxon>
    </lineage>
</organism>
<accession>A0ABQ6B5X1</accession>
<keyword evidence="2" id="KW-1185">Reference proteome</keyword>
<dbReference type="Proteomes" id="UP001156905">
    <property type="component" value="Unassembled WGS sequence"/>
</dbReference>